<evidence type="ECO:0000256" key="2">
    <source>
        <dbReference type="ARBA" id="ARBA00023155"/>
    </source>
</evidence>
<proteinExistence type="predicted"/>
<dbReference type="SMART" id="SM00389">
    <property type="entry name" value="HOX"/>
    <property type="match status" value="1"/>
</dbReference>
<dbReference type="EMBL" id="PEJP01000034">
    <property type="protein sequence ID" value="RYO56958.1"/>
    <property type="molecule type" value="Genomic_DNA"/>
</dbReference>
<keyword evidence="9" id="KW-1185">Reference proteome</keyword>
<feature type="DNA-binding region" description="Homeobox" evidence="4">
    <location>
        <begin position="172"/>
        <end position="231"/>
    </location>
</feature>
<feature type="domain" description="Homeobox" evidence="7">
    <location>
        <begin position="170"/>
        <end position="230"/>
    </location>
</feature>
<dbReference type="InterPro" id="IPR001356">
    <property type="entry name" value="HD"/>
</dbReference>
<evidence type="ECO:0000313" key="9">
    <source>
        <dbReference type="Proteomes" id="UP000293823"/>
    </source>
</evidence>
<comment type="caution">
    <text evidence="8">The sequence shown here is derived from an EMBL/GenBank/DDBJ whole genome shotgun (WGS) entry which is preliminary data.</text>
</comment>
<evidence type="ECO:0000256" key="4">
    <source>
        <dbReference type="PROSITE-ProRule" id="PRU00108"/>
    </source>
</evidence>
<sequence>MAHDWTAPTDSGTFEALFASDPADDFLPPHYYDGFIPTLSDSWLSTAMANDIDLPDPSFLQFDGGVDVTWNDMNDNDAFPELDQIDPFLESLSLDGPSSNLGSLEWNQQILSDSMHGQIPDLMETTIADYERDTIISRALVVKAQELNGSQSSSLGPSDVHKSTKRSASNTAKPPRTKLPEDVRATLDEYFGFNPYPSESEYALLSDKTGLSTRVIRTWFANARSRKIPQSKKS</sequence>
<gene>
    <name evidence="8" type="ORF">AA0113_g8267</name>
</gene>
<dbReference type="PROSITE" id="PS50071">
    <property type="entry name" value="HOMEOBOX_2"/>
    <property type="match status" value="1"/>
</dbReference>
<dbReference type="Pfam" id="PF00046">
    <property type="entry name" value="Homeodomain"/>
    <property type="match status" value="1"/>
</dbReference>
<dbReference type="SUPFAM" id="SSF46689">
    <property type="entry name" value="Homeodomain-like"/>
    <property type="match status" value="1"/>
</dbReference>
<organism evidence="8 9">
    <name type="scientific">Alternaria arborescens</name>
    <dbReference type="NCBI Taxonomy" id="156630"/>
    <lineage>
        <taxon>Eukaryota</taxon>
        <taxon>Fungi</taxon>
        <taxon>Dikarya</taxon>
        <taxon>Ascomycota</taxon>
        <taxon>Pezizomycotina</taxon>
        <taxon>Dothideomycetes</taxon>
        <taxon>Pleosporomycetidae</taxon>
        <taxon>Pleosporales</taxon>
        <taxon>Pleosporineae</taxon>
        <taxon>Pleosporaceae</taxon>
        <taxon>Alternaria</taxon>
        <taxon>Alternaria sect. Alternaria</taxon>
    </lineage>
</organism>
<evidence type="ECO:0000313" key="8">
    <source>
        <dbReference type="EMBL" id="RYO56958.1"/>
    </source>
</evidence>
<dbReference type="Gene3D" id="1.10.10.60">
    <property type="entry name" value="Homeodomain-like"/>
    <property type="match status" value="1"/>
</dbReference>
<dbReference type="GO" id="GO:0005634">
    <property type="term" value="C:nucleus"/>
    <property type="evidence" value="ECO:0007669"/>
    <property type="project" value="UniProtKB-SubCell"/>
</dbReference>
<evidence type="ECO:0000256" key="5">
    <source>
        <dbReference type="RuleBase" id="RU000682"/>
    </source>
</evidence>
<dbReference type="PANTHER" id="PTHR11850">
    <property type="entry name" value="HOMEOBOX PROTEIN TRANSCRIPTION FACTORS"/>
    <property type="match status" value="1"/>
</dbReference>
<dbReference type="CDD" id="cd00086">
    <property type="entry name" value="homeodomain"/>
    <property type="match status" value="1"/>
</dbReference>
<evidence type="ECO:0000256" key="1">
    <source>
        <dbReference type="ARBA" id="ARBA00023125"/>
    </source>
</evidence>
<dbReference type="AlphaFoldDB" id="A0A4V1X3S0"/>
<protein>
    <recommendedName>
        <fullName evidence="7">Homeobox domain-containing protein</fullName>
    </recommendedName>
</protein>
<keyword evidence="3 4" id="KW-0539">Nucleus</keyword>
<dbReference type="InterPro" id="IPR050224">
    <property type="entry name" value="TALE_homeobox"/>
</dbReference>
<evidence type="ECO:0000256" key="6">
    <source>
        <dbReference type="SAM" id="MobiDB-lite"/>
    </source>
</evidence>
<keyword evidence="2 4" id="KW-0371">Homeobox</keyword>
<accession>A0A4V1X3S0</accession>
<dbReference type="OrthoDB" id="10056939at2759"/>
<name>A0A4V1X3S0_9PLEO</name>
<keyword evidence="1 4" id="KW-0238">DNA-binding</keyword>
<evidence type="ECO:0000256" key="3">
    <source>
        <dbReference type="ARBA" id="ARBA00023242"/>
    </source>
</evidence>
<comment type="subcellular location">
    <subcellularLocation>
        <location evidence="4 5">Nucleus</location>
    </subcellularLocation>
</comment>
<dbReference type="InterPro" id="IPR009057">
    <property type="entry name" value="Homeodomain-like_sf"/>
</dbReference>
<dbReference type="GO" id="GO:0003677">
    <property type="term" value="F:DNA binding"/>
    <property type="evidence" value="ECO:0007669"/>
    <property type="project" value="UniProtKB-UniRule"/>
</dbReference>
<evidence type="ECO:0000259" key="7">
    <source>
        <dbReference type="PROSITE" id="PS50071"/>
    </source>
</evidence>
<dbReference type="Proteomes" id="UP000293823">
    <property type="component" value="Unassembled WGS sequence"/>
</dbReference>
<reference evidence="9" key="1">
    <citation type="journal article" date="2019" name="bioRxiv">
        <title>Genomics, evolutionary history and diagnostics of the Alternaria alternata species group including apple and Asian pear pathotypes.</title>
        <authorList>
            <person name="Armitage A.D."/>
            <person name="Cockerton H.M."/>
            <person name="Sreenivasaprasad S."/>
            <person name="Woodhall J.W."/>
            <person name="Lane C.R."/>
            <person name="Harrison R.J."/>
            <person name="Clarkson J.P."/>
        </authorList>
    </citation>
    <scope>NUCLEOTIDE SEQUENCE [LARGE SCALE GENOMIC DNA]</scope>
    <source>
        <strain evidence="9">RGR 97.0016</strain>
    </source>
</reference>
<feature type="region of interest" description="Disordered" evidence="6">
    <location>
        <begin position="149"/>
        <end position="181"/>
    </location>
</feature>